<gene>
    <name evidence="7" type="ORF">POJ06DRAFT_92325</name>
</gene>
<comment type="similarity">
    <text evidence="1">Belongs to the ATP-dependent AMP-binding enzyme family.</text>
</comment>
<sequence>MTVDDESSLLQHPVELWRYDLPEKTEAWRFLELINKKYGTYIKTYQELYQWSIDNIPEFWGEVWDFTHIVASAPYASVVDATAPMFPRPQFFAGTKLSYAQNLLFPVPNVDPESTAVISATEFTKENVTWKELRDRVRKLSIAMREFGVMPGDRVAGYVSNNVSTLVSLLATSAVGAIWSSTSSEIGSVSVVERLSQIEPVLMFADKSSLYNQKVFDNLPKVSEIVAELPTLKALIVNETSSLQKIDLDTVKPINGVAMLLDKFVEGVRADACLEFEMLDFDHPLFIVYSSGTTGRPKCIVHGQGGSLIQHKKEHSIHMDMKAGDVFFQYTTCSWMMWQWLISGLASGATLVLYDGSPFQPYGERSMFQLIEELGYAIQTPLRRNNIINCDSVKYFGTSAKYLSLLEQKDFRPKDLYSLSKLAMITSTGSVLSPSTFSYVYKAFGPILLASVTGGTDILSLFGAPSFLVPVYKGEVQCRGLGMAVEVWDQNGKKIETDEPGDLVCVAAFPCMPVMFWNDKEDAKYRASYFERFEGIWHHGDFVRMSPKTGGLVMLGRSDGVLKPAGVRFGSSEIYNVLTKEYPSMVEDALCVGMKLPNDSDEVVVLFLKLQPSVLFTEDMVKQIKLTIRTHLSPRHVPSIIEETPEIPYTANGKKTETIIKSIISKSKVTVGASVANTQCLNWYKDWAARH</sequence>
<keyword evidence="3" id="KW-0547">Nucleotide-binding</keyword>
<dbReference type="GeneID" id="80886923"/>
<dbReference type="InterPro" id="IPR032387">
    <property type="entry name" value="ACAS_N"/>
</dbReference>
<dbReference type="SUPFAM" id="SSF56801">
    <property type="entry name" value="Acetyl-CoA synthetase-like"/>
    <property type="match status" value="1"/>
</dbReference>
<feature type="domain" description="AMP-dependent synthetase/ligase" evidence="5">
    <location>
        <begin position="111"/>
        <end position="504"/>
    </location>
</feature>
<dbReference type="Pfam" id="PF16177">
    <property type="entry name" value="ACAS_N"/>
    <property type="match status" value="1"/>
</dbReference>
<dbReference type="InterPro" id="IPR042099">
    <property type="entry name" value="ANL_N_sf"/>
</dbReference>
<dbReference type="PANTHER" id="PTHR42921">
    <property type="entry name" value="ACETOACETYL-COA SYNTHETASE"/>
    <property type="match status" value="1"/>
</dbReference>
<evidence type="ECO:0000256" key="3">
    <source>
        <dbReference type="ARBA" id="ARBA00022741"/>
    </source>
</evidence>
<dbReference type="NCBIfam" id="TIGR01217">
    <property type="entry name" value="ac_ac_CoA_syn"/>
    <property type="match status" value="1"/>
</dbReference>
<dbReference type="InterPro" id="IPR020845">
    <property type="entry name" value="AMP-binding_CS"/>
</dbReference>
<dbReference type="GO" id="GO:0005524">
    <property type="term" value="F:ATP binding"/>
    <property type="evidence" value="ECO:0007669"/>
    <property type="project" value="UniProtKB-KW"/>
</dbReference>
<dbReference type="PANTHER" id="PTHR42921:SF1">
    <property type="entry name" value="ACETOACETYL-COA SYNTHETASE"/>
    <property type="match status" value="1"/>
</dbReference>
<comment type="caution">
    <text evidence="7">The sequence shown here is derived from an EMBL/GenBank/DDBJ whole genome shotgun (WGS) entry which is preliminary data.</text>
</comment>
<protein>
    <recommendedName>
        <fullName evidence="9">Acetoacetyl-CoA synthetase</fullName>
    </recommendedName>
</protein>
<evidence type="ECO:0000259" key="5">
    <source>
        <dbReference type="Pfam" id="PF00501"/>
    </source>
</evidence>
<feature type="domain" description="Acetyl-coenzyme A synthetase N-terminal" evidence="6">
    <location>
        <begin position="45"/>
        <end position="102"/>
    </location>
</feature>
<dbReference type="AlphaFoldDB" id="A0AAD7QTZ9"/>
<dbReference type="InterPro" id="IPR045851">
    <property type="entry name" value="AMP-bd_C_sf"/>
</dbReference>
<evidence type="ECO:0000256" key="1">
    <source>
        <dbReference type="ARBA" id="ARBA00006432"/>
    </source>
</evidence>
<evidence type="ECO:0000256" key="2">
    <source>
        <dbReference type="ARBA" id="ARBA00022598"/>
    </source>
</evidence>
<dbReference type="Pfam" id="PF00501">
    <property type="entry name" value="AMP-binding"/>
    <property type="match status" value="1"/>
</dbReference>
<dbReference type="PROSITE" id="PS00455">
    <property type="entry name" value="AMP_BINDING"/>
    <property type="match status" value="1"/>
</dbReference>
<evidence type="ECO:0000313" key="8">
    <source>
        <dbReference type="Proteomes" id="UP001217417"/>
    </source>
</evidence>
<name>A0AAD7QTZ9_9ASCO</name>
<keyword evidence="2" id="KW-0436">Ligase</keyword>
<dbReference type="InterPro" id="IPR005914">
    <property type="entry name" value="Acac_CoA_synth"/>
</dbReference>
<evidence type="ECO:0008006" key="9">
    <source>
        <dbReference type="Google" id="ProtNLM"/>
    </source>
</evidence>
<evidence type="ECO:0000259" key="6">
    <source>
        <dbReference type="Pfam" id="PF16177"/>
    </source>
</evidence>
<dbReference type="Proteomes" id="UP001217417">
    <property type="component" value="Unassembled WGS sequence"/>
</dbReference>
<accession>A0AAD7QTZ9</accession>
<dbReference type="RefSeq" id="XP_056044703.1">
    <property type="nucleotide sequence ID" value="XM_056191757.1"/>
</dbReference>
<evidence type="ECO:0000313" key="7">
    <source>
        <dbReference type="EMBL" id="KAJ8101253.1"/>
    </source>
</evidence>
<evidence type="ECO:0000256" key="4">
    <source>
        <dbReference type="ARBA" id="ARBA00022840"/>
    </source>
</evidence>
<dbReference type="NCBIfam" id="NF002937">
    <property type="entry name" value="PRK03584.1"/>
    <property type="match status" value="1"/>
</dbReference>
<keyword evidence="8" id="KW-1185">Reference proteome</keyword>
<organism evidence="7 8">
    <name type="scientific">Lipomyces tetrasporus</name>
    <dbReference type="NCBI Taxonomy" id="54092"/>
    <lineage>
        <taxon>Eukaryota</taxon>
        <taxon>Fungi</taxon>
        <taxon>Dikarya</taxon>
        <taxon>Ascomycota</taxon>
        <taxon>Saccharomycotina</taxon>
        <taxon>Lipomycetes</taxon>
        <taxon>Lipomycetales</taxon>
        <taxon>Lipomycetaceae</taxon>
        <taxon>Lipomyces</taxon>
    </lineage>
</organism>
<dbReference type="Gene3D" id="3.40.50.12780">
    <property type="entry name" value="N-terminal domain of ligase-like"/>
    <property type="match status" value="1"/>
</dbReference>
<dbReference type="EMBL" id="JARPMG010000004">
    <property type="protein sequence ID" value="KAJ8101253.1"/>
    <property type="molecule type" value="Genomic_DNA"/>
</dbReference>
<dbReference type="GO" id="GO:0030729">
    <property type="term" value="F:acetoacetate-CoA ligase activity"/>
    <property type="evidence" value="ECO:0007669"/>
    <property type="project" value="InterPro"/>
</dbReference>
<keyword evidence="4" id="KW-0067">ATP-binding</keyword>
<dbReference type="InterPro" id="IPR000873">
    <property type="entry name" value="AMP-dep_synth/lig_dom"/>
</dbReference>
<dbReference type="Gene3D" id="3.30.300.30">
    <property type="match status" value="1"/>
</dbReference>
<proteinExistence type="inferred from homology"/>
<dbReference type="GO" id="GO:0006629">
    <property type="term" value="P:lipid metabolic process"/>
    <property type="evidence" value="ECO:0007669"/>
    <property type="project" value="InterPro"/>
</dbReference>
<reference evidence="7" key="1">
    <citation type="submission" date="2023-03" db="EMBL/GenBank/DDBJ databases">
        <title>Near-Complete genome sequence of Lipomyces tetrasporous NRRL Y-64009, an oleaginous yeast capable of growing on lignocellulosic hydrolysates.</title>
        <authorList>
            <consortium name="Lawrence Berkeley National Laboratory"/>
            <person name="Jagtap S.S."/>
            <person name="Liu J.-J."/>
            <person name="Walukiewicz H.E."/>
            <person name="Pangilinan J."/>
            <person name="Lipzen A."/>
            <person name="Ahrendt S."/>
            <person name="Koriabine M."/>
            <person name="Cobaugh K."/>
            <person name="Salamov A."/>
            <person name="Yoshinaga Y."/>
            <person name="Ng V."/>
            <person name="Daum C."/>
            <person name="Grigoriev I.V."/>
            <person name="Slininger P.J."/>
            <person name="Dien B.S."/>
            <person name="Jin Y.-S."/>
            <person name="Rao C.V."/>
        </authorList>
    </citation>
    <scope>NUCLEOTIDE SEQUENCE</scope>
    <source>
        <strain evidence="7">NRRL Y-64009</strain>
    </source>
</reference>